<dbReference type="PANTHER" id="PTHR43798:SF31">
    <property type="entry name" value="AB HYDROLASE SUPERFAMILY PROTEIN YCLE"/>
    <property type="match status" value="1"/>
</dbReference>
<keyword evidence="1" id="KW-0378">Hydrolase</keyword>
<reference evidence="4" key="2">
    <citation type="submission" date="2020-09" db="EMBL/GenBank/DDBJ databases">
        <authorList>
            <person name="Sun Q."/>
            <person name="Kim S."/>
        </authorList>
    </citation>
    <scope>NUCLEOTIDE SEQUENCE</scope>
    <source>
        <strain evidence="4">KCTC 12711</strain>
    </source>
</reference>
<feature type="chain" id="PRO_5037896355" evidence="2">
    <location>
        <begin position="25"/>
        <end position="315"/>
    </location>
</feature>
<dbReference type="InterPro" id="IPR029058">
    <property type="entry name" value="AB_hydrolase_fold"/>
</dbReference>
<keyword evidence="5" id="KW-1185">Reference proteome</keyword>
<dbReference type="InterPro" id="IPR022742">
    <property type="entry name" value="Hydrolase_4"/>
</dbReference>
<gene>
    <name evidence="4" type="ORF">GCM10008090_07360</name>
</gene>
<name>A0A918RMG4_9GAMM</name>
<dbReference type="RefSeq" id="WP_189398641.1">
    <property type="nucleotide sequence ID" value="NZ_BMXA01000001.1"/>
</dbReference>
<dbReference type="PANTHER" id="PTHR43798">
    <property type="entry name" value="MONOACYLGLYCEROL LIPASE"/>
    <property type="match status" value="1"/>
</dbReference>
<sequence>MQYKLLIFITLIIQATILSSAASADLSGVISAPLAEMQSGLAQLEANHSDIVENTEKHIRFYAETQQTDFAIVYLHGFSATRMELHPLVDRLADALQANVFYTRLTGHGRSQDAMLDGSVAAWKQDTEEALALAQRLGRKIIVIGTSTGGTLATWLNANISDADAPFATILISPNFAVKSRSSELLQWRLGRWLVKILKGDYYSFTPHNEFHAKYWTERYPIDAIAPMLDLVDEVAEIDKQRITTPHMIVYSPQDHVIDVSKIIEFADALGSEQTVVLPFTQSKDPAQHVLVGDASSPNEVDLLLNAISEFIRAL</sequence>
<dbReference type="Proteomes" id="UP000614811">
    <property type="component" value="Unassembled WGS sequence"/>
</dbReference>
<dbReference type="GO" id="GO:0016020">
    <property type="term" value="C:membrane"/>
    <property type="evidence" value="ECO:0007669"/>
    <property type="project" value="TreeGrafter"/>
</dbReference>
<evidence type="ECO:0000256" key="1">
    <source>
        <dbReference type="ARBA" id="ARBA00022801"/>
    </source>
</evidence>
<evidence type="ECO:0000259" key="3">
    <source>
        <dbReference type="Pfam" id="PF12146"/>
    </source>
</evidence>
<dbReference type="EMBL" id="BMXA01000001">
    <property type="protein sequence ID" value="GHA00840.1"/>
    <property type="molecule type" value="Genomic_DNA"/>
</dbReference>
<feature type="signal peptide" evidence="2">
    <location>
        <begin position="1"/>
        <end position="24"/>
    </location>
</feature>
<evidence type="ECO:0000313" key="4">
    <source>
        <dbReference type="EMBL" id="GHA00840.1"/>
    </source>
</evidence>
<dbReference type="AlphaFoldDB" id="A0A918RMG4"/>
<dbReference type="Gene3D" id="3.40.50.1820">
    <property type="entry name" value="alpha/beta hydrolase"/>
    <property type="match status" value="1"/>
</dbReference>
<dbReference type="SUPFAM" id="SSF53474">
    <property type="entry name" value="alpha/beta-Hydrolases"/>
    <property type="match status" value="1"/>
</dbReference>
<dbReference type="GO" id="GO:0016787">
    <property type="term" value="F:hydrolase activity"/>
    <property type="evidence" value="ECO:0007669"/>
    <property type="project" value="UniProtKB-KW"/>
</dbReference>
<organism evidence="4 5">
    <name type="scientific">Arenicella chitinivorans</name>
    <dbReference type="NCBI Taxonomy" id="1329800"/>
    <lineage>
        <taxon>Bacteria</taxon>
        <taxon>Pseudomonadati</taxon>
        <taxon>Pseudomonadota</taxon>
        <taxon>Gammaproteobacteria</taxon>
        <taxon>Arenicellales</taxon>
        <taxon>Arenicellaceae</taxon>
        <taxon>Arenicella</taxon>
    </lineage>
</organism>
<proteinExistence type="predicted"/>
<accession>A0A918RMG4</accession>
<dbReference type="InterPro" id="IPR050266">
    <property type="entry name" value="AB_hydrolase_sf"/>
</dbReference>
<comment type="caution">
    <text evidence="4">The sequence shown here is derived from an EMBL/GenBank/DDBJ whole genome shotgun (WGS) entry which is preliminary data.</text>
</comment>
<evidence type="ECO:0000313" key="5">
    <source>
        <dbReference type="Proteomes" id="UP000614811"/>
    </source>
</evidence>
<evidence type="ECO:0000256" key="2">
    <source>
        <dbReference type="SAM" id="SignalP"/>
    </source>
</evidence>
<feature type="domain" description="Serine aminopeptidase S33" evidence="3">
    <location>
        <begin position="68"/>
        <end position="274"/>
    </location>
</feature>
<dbReference type="Pfam" id="PF12146">
    <property type="entry name" value="Hydrolase_4"/>
    <property type="match status" value="1"/>
</dbReference>
<keyword evidence="2" id="KW-0732">Signal</keyword>
<protein>
    <submittedName>
        <fullName evidence="4">Lysophospholipase</fullName>
    </submittedName>
</protein>
<reference evidence="4" key="1">
    <citation type="journal article" date="2014" name="Int. J. Syst. Evol. Microbiol.">
        <title>Complete genome sequence of Corynebacterium casei LMG S-19264T (=DSM 44701T), isolated from a smear-ripened cheese.</title>
        <authorList>
            <consortium name="US DOE Joint Genome Institute (JGI-PGF)"/>
            <person name="Walter F."/>
            <person name="Albersmeier A."/>
            <person name="Kalinowski J."/>
            <person name="Ruckert C."/>
        </authorList>
    </citation>
    <scope>NUCLEOTIDE SEQUENCE</scope>
    <source>
        <strain evidence="4">KCTC 12711</strain>
    </source>
</reference>